<dbReference type="PANTHER" id="PTHR12815:SF40">
    <property type="entry name" value="OUTER ENVELOPE PROTEIN 36, CHLOROPLASTIC-RELATED"/>
    <property type="match status" value="1"/>
</dbReference>
<comment type="caution">
    <text evidence="1">The sequence shown here is derived from an EMBL/GenBank/DDBJ whole genome shotgun (WGS) entry which is preliminary data.</text>
</comment>
<proteinExistence type="predicted"/>
<dbReference type="GO" id="GO:0016020">
    <property type="term" value="C:membrane"/>
    <property type="evidence" value="ECO:0007669"/>
    <property type="project" value="TreeGrafter"/>
</dbReference>
<dbReference type="Gene3D" id="2.40.160.50">
    <property type="entry name" value="membrane protein fhac: a member of the omp85/tpsb transporter family"/>
    <property type="match status" value="1"/>
</dbReference>
<evidence type="ECO:0000313" key="2">
    <source>
        <dbReference type="Proteomes" id="UP000015453"/>
    </source>
</evidence>
<accession>S8E5C1</accession>
<dbReference type="PANTHER" id="PTHR12815">
    <property type="entry name" value="SORTING AND ASSEMBLY MACHINERY SAMM50 PROTEIN FAMILY MEMBER"/>
    <property type="match status" value="1"/>
</dbReference>
<reference evidence="1 2" key="1">
    <citation type="journal article" date="2013" name="BMC Genomics">
        <title>The miniature genome of a carnivorous plant Genlisea aurea contains a low number of genes and short non-coding sequences.</title>
        <authorList>
            <person name="Leushkin E.V."/>
            <person name="Sutormin R.A."/>
            <person name="Nabieva E.R."/>
            <person name="Penin A.A."/>
            <person name="Kondrashov A.S."/>
            <person name="Logacheva M.D."/>
        </authorList>
    </citation>
    <scope>NUCLEOTIDE SEQUENCE [LARGE SCALE GENOMIC DNA]</scope>
</reference>
<organism evidence="1 2">
    <name type="scientific">Genlisea aurea</name>
    <dbReference type="NCBI Taxonomy" id="192259"/>
    <lineage>
        <taxon>Eukaryota</taxon>
        <taxon>Viridiplantae</taxon>
        <taxon>Streptophyta</taxon>
        <taxon>Embryophyta</taxon>
        <taxon>Tracheophyta</taxon>
        <taxon>Spermatophyta</taxon>
        <taxon>Magnoliopsida</taxon>
        <taxon>eudicotyledons</taxon>
        <taxon>Gunneridae</taxon>
        <taxon>Pentapetalae</taxon>
        <taxon>asterids</taxon>
        <taxon>lamiids</taxon>
        <taxon>Lamiales</taxon>
        <taxon>Lentibulariaceae</taxon>
        <taxon>Genlisea</taxon>
    </lineage>
</organism>
<dbReference type="GO" id="GO:0009658">
    <property type="term" value="P:chloroplast organization"/>
    <property type="evidence" value="ECO:0007669"/>
    <property type="project" value="TreeGrafter"/>
</dbReference>
<keyword evidence="2" id="KW-1185">Reference proteome</keyword>
<evidence type="ECO:0008006" key="3">
    <source>
        <dbReference type="Google" id="ProtNLM"/>
    </source>
</evidence>
<sequence>MGAQSSIQAGNAKIDFNVDFTQKLCAALMLHPFRNVVDQGSPFSLVIGSLCIKHQNLFGKSEKLDFSWDKGVCDSNILISYRSRHAFFIQHSVSPDFAIHGIPVDNFSRSASGGVNLSRFSAGLELQEPATSGWSNKSCIKFEHIRPLSDDGRALSRDLQGFFITASGGFHDSMVTMKQVYQFAKTNDRGFTRINLQVEQGVPIVSKWLIFNRFKFIASRGIKVGPAFFWT</sequence>
<gene>
    <name evidence="1" type="ORF">M569_07219</name>
</gene>
<dbReference type="GO" id="GO:0009793">
    <property type="term" value="P:embryo development ending in seed dormancy"/>
    <property type="evidence" value="ECO:0007669"/>
    <property type="project" value="TreeGrafter"/>
</dbReference>
<evidence type="ECO:0000313" key="1">
    <source>
        <dbReference type="EMBL" id="EPS67557.1"/>
    </source>
</evidence>
<name>S8E5C1_9LAMI</name>
<dbReference type="Proteomes" id="UP000015453">
    <property type="component" value="Unassembled WGS sequence"/>
</dbReference>
<dbReference type="InterPro" id="IPR039910">
    <property type="entry name" value="D15-like"/>
</dbReference>
<dbReference type="AlphaFoldDB" id="S8E5C1"/>
<dbReference type="OrthoDB" id="2013615at2759"/>
<feature type="non-terminal residue" evidence="1">
    <location>
        <position position="231"/>
    </location>
</feature>
<dbReference type="EMBL" id="AUSU01003059">
    <property type="protein sequence ID" value="EPS67557.1"/>
    <property type="molecule type" value="Genomic_DNA"/>
</dbReference>
<protein>
    <recommendedName>
        <fullName evidence="3">Bacterial surface antigen (D15) domain-containing protein</fullName>
    </recommendedName>
</protein>